<name>A0A2N7VF53_9BURK</name>
<keyword evidence="1" id="KW-0732">Signal</keyword>
<protein>
    <submittedName>
        <fullName evidence="2">Uncharacterized protein</fullName>
    </submittedName>
</protein>
<comment type="caution">
    <text evidence="2">The sequence shown here is derived from an EMBL/GenBank/DDBJ whole genome shotgun (WGS) entry which is preliminary data.</text>
</comment>
<dbReference type="RefSeq" id="WP_102612897.1">
    <property type="nucleotide sequence ID" value="NZ_CADIKD010000031.1"/>
</dbReference>
<reference evidence="2 3" key="1">
    <citation type="submission" date="2018-01" db="EMBL/GenBank/DDBJ databases">
        <title>Whole genome analyses suggest that Burkholderia sensu lato contains two further novel genera in the rhizoxinica-symbiotica group Mycetohabitans gen. nov., and Trinickia gen. nov.: implications for the evolution of diazotrophy and nodulation in the Burkholderiaceae.</title>
        <authorList>
            <person name="Estrada-de los Santos P."/>
            <person name="Palmer M."/>
            <person name="Chavez-Ramirez B."/>
            <person name="Beukes C."/>
            <person name="Steenkamp E.T."/>
            <person name="Hirsch A.M."/>
            <person name="Manyaka P."/>
            <person name="Maluk M."/>
            <person name="Lafos M."/>
            <person name="Crook M."/>
            <person name="Gross E."/>
            <person name="Simon M.F."/>
            <person name="Bueno dos Reis Junior F."/>
            <person name="Poole P.S."/>
            <person name="Venter S.N."/>
            <person name="James E.K."/>
        </authorList>
    </citation>
    <scope>NUCLEOTIDE SEQUENCE [LARGE SCALE GENOMIC DNA]</scope>
    <source>
        <strain evidence="2 3">GP25-8</strain>
    </source>
</reference>
<proteinExistence type="predicted"/>
<evidence type="ECO:0000313" key="3">
    <source>
        <dbReference type="Proteomes" id="UP000235347"/>
    </source>
</evidence>
<feature type="signal peptide" evidence="1">
    <location>
        <begin position="1"/>
        <end position="35"/>
    </location>
</feature>
<accession>A0A2N7VF53</accession>
<dbReference type="EMBL" id="PNYB01000042">
    <property type="protein sequence ID" value="PMS15789.1"/>
    <property type="molecule type" value="Genomic_DNA"/>
</dbReference>
<evidence type="ECO:0000313" key="2">
    <source>
        <dbReference type="EMBL" id="PMS15789.1"/>
    </source>
</evidence>
<evidence type="ECO:0000256" key="1">
    <source>
        <dbReference type="SAM" id="SignalP"/>
    </source>
</evidence>
<gene>
    <name evidence="2" type="ORF">C0Z19_27025</name>
</gene>
<dbReference type="Proteomes" id="UP000235347">
    <property type="component" value="Unassembled WGS sequence"/>
</dbReference>
<feature type="chain" id="PRO_5014750276" evidence="1">
    <location>
        <begin position="36"/>
        <end position="164"/>
    </location>
</feature>
<keyword evidence="3" id="KW-1185">Reference proteome</keyword>
<sequence>MHARHSRALQTSLRRLRAGGLASALFMALLGAARADSPPTCRSEVDHIAETLRTQRQPELCPRCADRLVATLESLYRERKLPTSLFLSADAAQWDDPQTRPVMFSGKSRAGIADGDRLAAEIDSGYGPRGVLRLIYTRANEPVALATPDRKTFIPVTYCIASPK</sequence>
<dbReference type="AlphaFoldDB" id="A0A2N7VF53"/>
<organism evidence="2 3">
    <name type="scientific">Trinickia soli</name>
    <dbReference type="NCBI Taxonomy" id="380675"/>
    <lineage>
        <taxon>Bacteria</taxon>
        <taxon>Pseudomonadati</taxon>
        <taxon>Pseudomonadota</taxon>
        <taxon>Betaproteobacteria</taxon>
        <taxon>Burkholderiales</taxon>
        <taxon>Burkholderiaceae</taxon>
        <taxon>Trinickia</taxon>
    </lineage>
</organism>